<feature type="domain" description="Toprim" evidence="14">
    <location>
        <begin position="253"/>
        <end position="335"/>
    </location>
</feature>
<dbReference type="Gene3D" id="3.40.1360.10">
    <property type="match status" value="1"/>
</dbReference>
<evidence type="ECO:0000256" key="5">
    <source>
        <dbReference type="ARBA" id="ARBA00022705"/>
    </source>
</evidence>
<dbReference type="SMART" id="SM00493">
    <property type="entry name" value="TOPRIM"/>
    <property type="match status" value="1"/>
</dbReference>
<dbReference type="InterPro" id="IPR050219">
    <property type="entry name" value="DnaG_primase"/>
</dbReference>
<keyword evidence="10 12" id="KW-0238">DNA-binding</keyword>
<dbReference type="InterPro" id="IPR002694">
    <property type="entry name" value="Znf_CHC2"/>
</dbReference>
<dbReference type="PANTHER" id="PTHR30313:SF2">
    <property type="entry name" value="DNA PRIMASE"/>
    <property type="match status" value="1"/>
</dbReference>
<keyword evidence="6 12" id="KW-0479">Metal-binding</keyword>
<sequence>MLSPAFLDELRARTTLSQVVGRRVKLQRAGREFKACCPFHNERTPSFHVNDEKGFYHCFGCSAHGDAIRFLTETSGLSFIDAVKELAGAAGLEVPAPDPRAQARAERATGLIDVTEAAAAWFEEQLASPEGSTARAYLERRGISPSQRARFRLGFAPDSRGKLRGALSRFGDEALIEAGLLIKPDDGRDPYDRFRGRLIIPIMDARGRTIAFGGRILGEGEPKYLNSPETPLFDKGRTLFNLHRAAPAARESGRLIVVEGYLDAIALDGAGVAEAVAPLGTALTETQLALLWRVVPRPLLSFDGDAAGQRAAAKAVVRALPAIAPDRSLGFVTLPAGQDPDDLVRAGGRAAVDAAFAEPEPLAARLWHEAQAAEPLTSPEARAGLKQRLMEQVGLIGDRDVREQYRGEMLRRFDEAMPKRAPFVPGGGRASFTPGRGRWSPPPPRPRGPPLPDTELRELSALFVGLCRFPEVAAEHLEELTALPLAHPRLVAARDALVGAALEGQLEPERLRPISAALSSLGGERRAGYLFLRDGADGEAAAGQLRTMLSLMCVKSALSRAQAEATRRWVESGAEGDWDEQQRIVAAVSRVEQDLIDLMRREADRALAEQGEA</sequence>
<keyword evidence="11 12" id="KW-0804">Transcription</keyword>
<dbReference type="PROSITE" id="PS50880">
    <property type="entry name" value="TOPRIM"/>
    <property type="match status" value="1"/>
</dbReference>
<evidence type="ECO:0000256" key="11">
    <source>
        <dbReference type="ARBA" id="ARBA00023163"/>
    </source>
</evidence>
<evidence type="ECO:0000256" key="10">
    <source>
        <dbReference type="ARBA" id="ARBA00023125"/>
    </source>
</evidence>
<feature type="compositionally biased region" description="Pro residues" evidence="13">
    <location>
        <begin position="440"/>
        <end position="452"/>
    </location>
</feature>
<dbReference type="GO" id="GO:0000428">
    <property type="term" value="C:DNA-directed RNA polymerase complex"/>
    <property type="evidence" value="ECO:0007669"/>
    <property type="project" value="UniProtKB-KW"/>
</dbReference>
<evidence type="ECO:0000259" key="14">
    <source>
        <dbReference type="PROSITE" id="PS50880"/>
    </source>
</evidence>
<comment type="cofactor">
    <cofactor evidence="12">
        <name>Zn(2+)</name>
        <dbReference type="ChEBI" id="CHEBI:29105"/>
    </cofactor>
    <text evidence="12">Binds 1 zinc ion per monomer.</text>
</comment>
<evidence type="ECO:0000256" key="4">
    <source>
        <dbReference type="ARBA" id="ARBA00022695"/>
    </source>
</evidence>
<dbReference type="AlphaFoldDB" id="A0A6J4T922"/>
<proteinExistence type="inferred from homology"/>
<dbReference type="GO" id="GO:0003899">
    <property type="term" value="F:DNA-directed RNA polymerase activity"/>
    <property type="evidence" value="ECO:0007669"/>
    <property type="project" value="UniProtKB-UniRule"/>
</dbReference>
<evidence type="ECO:0000313" key="15">
    <source>
        <dbReference type="EMBL" id="CAA9517030.1"/>
    </source>
</evidence>
<dbReference type="SMART" id="SM00400">
    <property type="entry name" value="ZnF_CHCC"/>
    <property type="match status" value="1"/>
</dbReference>
<dbReference type="InterPro" id="IPR037068">
    <property type="entry name" value="DNA_primase_core_N_sf"/>
</dbReference>
<keyword evidence="8 12" id="KW-0862">Zinc</keyword>
<dbReference type="GO" id="GO:1990077">
    <property type="term" value="C:primosome complex"/>
    <property type="evidence" value="ECO:0007669"/>
    <property type="project" value="UniProtKB-KW"/>
</dbReference>
<keyword evidence="1 12" id="KW-0240">DNA-directed RNA polymerase</keyword>
<comment type="function">
    <text evidence="12">RNA polymerase that catalyzes the synthesis of short RNA molecules used as primers for DNA polymerase during DNA replication.</text>
</comment>
<dbReference type="EC" id="2.7.7.101" evidence="12"/>
<keyword evidence="9" id="KW-0460">Magnesium</keyword>
<keyword evidence="5 12" id="KW-0235">DNA replication</keyword>
<dbReference type="Pfam" id="PF01807">
    <property type="entry name" value="Zn_ribbon_DnaG"/>
    <property type="match status" value="1"/>
</dbReference>
<feature type="zinc finger region" description="CHC2-type" evidence="12">
    <location>
        <begin position="37"/>
        <end position="61"/>
    </location>
</feature>
<dbReference type="InterPro" id="IPR006171">
    <property type="entry name" value="TOPRIM_dom"/>
</dbReference>
<dbReference type="GO" id="GO:0003677">
    <property type="term" value="F:DNA binding"/>
    <property type="evidence" value="ECO:0007669"/>
    <property type="project" value="UniProtKB-KW"/>
</dbReference>
<dbReference type="GO" id="GO:0006269">
    <property type="term" value="P:DNA replication, synthesis of primer"/>
    <property type="evidence" value="ECO:0007669"/>
    <property type="project" value="UniProtKB-UniRule"/>
</dbReference>
<gene>
    <name evidence="12" type="primary">dnaG</name>
    <name evidence="15" type="ORF">AVDCRST_MAG39-2529</name>
</gene>
<comment type="subunit">
    <text evidence="12">Monomer. Interacts with DnaB.</text>
</comment>
<dbReference type="InterPro" id="IPR034151">
    <property type="entry name" value="TOPRIM_DnaG_bac"/>
</dbReference>
<keyword evidence="2 12" id="KW-0639">Primosome</keyword>
<dbReference type="InterPro" id="IPR030846">
    <property type="entry name" value="DnaG_bac"/>
</dbReference>
<dbReference type="HAMAP" id="MF_00974">
    <property type="entry name" value="DNA_primase_DnaG"/>
    <property type="match status" value="1"/>
</dbReference>
<name>A0A6J4T922_9SPHN</name>
<feature type="region of interest" description="Disordered" evidence="13">
    <location>
        <begin position="420"/>
        <end position="454"/>
    </location>
</feature>
<evidence type="ECO:0000256" key="9">
    <source>
        <dbReference type="ARBA" id="ARBA00022842"/>
    </source>
</evidence>
<dbReference type="GO" id="GO:0005737">
    <property type="term" value="C:cytoplasm"/>
    <property type="evidence" value="ECO:0007669"/>
    <property type="project" value="TreeGrafter"/>
</dbReference>
<keyword evidence="4 12" id="KW-0548">Nucleotidyltransferase</keyword>
<dbReference type="EMBL" id="CADCVW010000095">
    <property type="protein sequence ID" value="CAA9517030.1"/>
    <property type="molecule type" value="Genomic_DNA"/>
</dbReference>
<evidence type="ECO:0000256" key="6">
    <source>
        <dbReference type="ARBA" id="ARBA00022723"/>
    </source>
</evidence>
<dbReference type="InterPro" id="IPR013264">
    <property type="entry name" value="DNAG_N"/>
</dbReference>
<keyword evidence="7 12" id="KW-0863">Zinc-finger</keyword>
<dbReference type="NCBIfam" id="TIGR01391">
    <property type="entry name" value="dnaG"/>
    <property type="match status" value="1"/>
</dbReference>
<evidence type="ECO:0000256" key="1">
    <source>
        <dbReference type="ARBA" id="ARBA00022478"/>
    </source>
</evidence>
<dbReference type="GO" id="GO:0008270">
    <property type="term" value="F:zinc ion binding"/>
    <property type="evidence" value="ECO:0007669"/>
    <property type="project" value="UniProtKB-UniRule"/>
</dbReference>
<evidence type="ECO:0000256" key="2">
    <source>
        <dbReference type="ARBA" id="ARBA00022515"/>
    </source>
</evidence>
<evidence type="ECO:0000256" key="8">
    <source>
        <dbReference type="ARBA" id="ARBA00022833"/>
    </source>
</evidence>
<dbReference type="Pfam" id="PF13662">
    <property type="entry name" value="Toprim_4"/>
    <property type="match status" value="1"/>
</dbReference>
<dbReference type="SUPFAM" id="SSF57783">
    <property type="entry name" value="Zinc beta-ribbon"/>
    <property type="match status" value="1"/>
</dbReference>
<comment type="domain">
    <text evidence="12">Contains an N-terminal zinc-binding domain, a central core domain that contains the primase activity, and a C-terminal DnaB-binding domain.</text>
</comment>
<dbReference type="Pfam" id="PF08275">
    <property type="entry name" value="DNAG_N"/>
    <property type="match status" value="1"/>
</dbReference>
<comment type="catalytic activity">
    <reaction evidence="12">
        <text>ssDNA + n NTP = ssDNA/pppN(pN)n-1 hybrid + (n-1) diphosphate.</text>
        <dbReference type="EC" id="2.7.7.101"/>
    </reaction>
</comment>
<dbReference type="FunFam" id="3.40.1360.10:FF:000002">
    <property type="entry name" value="DNA primase"/>
    <property type="match status" value="1"/>
</dbReference>
<accession>A0A6J4T922</accession>
<evidence type="ECO:0000256" key="13">
    <source>
        <dbReference type="SAM" id="MobiDB-lite"/>
    </source>
</evidence>
<organism evidence="15">
    <name type="scientific">uncultured Sphingomonadaceae bacterium</name>
    <dbReference type="NCBI Taxonomy" id="169976"/>
    <lineage>
        <taxon>Bacteria</taxon>
        <taxon>Pseudomonadati</taxon>
        <taxon>Pseudomonadota</taxon>
        <taxon>Alphaproteobacteria</taxon>
        <taxon>Sphingomonadales</taxon>
        <taxon>Sphingomonadaceae</taxon>
        <taxon>environmental samples</taxon>
    </lineage>
</organism>
<dbReference type="PANTHER" id="PTHR30313">
    <property type="entry name" value="DNA PRIMASE"/>
    <property type="match status" value="1"/>
</dbReference>
<dbReference type="Gene3D" id="3.90.580.10">
    <property type="entry name" value="Zinc finger, CHC2-type domain"/>
    <property type="match status" value="1"/>
</dbReference>
<evidence type="ECO:0000256" key="7">
    <source>
        <dbReference type="ARBA" id="ARBA00022771"/>
    </source>
</evidence>
<dbReference type="SUPFAM" id="SSF56731">
    <property type="entry name" value="DNA primase core"/>
    <property type="match status" value="1"/>
</dbReference>
<dbReference type="Gene3D" id="3.90.980.10">
    <property type="entry name" value="DNA primase, catalytic core, N-terminal domain"/>
    <property type="match status" value="1"/>
</dbReference>
<dbReference type="InterPro" id="IPR006295">
    <property type="entry name" value="DNA_primase_DnaG"/>
</dbReference>
<dbReference type="InterPro" id="IPR036977">
    <property type="entry name" value="DNA_primase_Znf_CHC2"/>
</dbReference>
<protein>
    <recommendedName>
        <fullName evidence="12">DNA primase</fullName>
        <ecNumber evidence="12">2.7.7.101</ecNumber>
    </recommendedName>
</protein>
<evidence type="ECO:0000256" key="12">
    <source>
        <dbReference type="HAMAP-Rule" id="MF_00974"/>
    </source>
</evidence>
<reference evidence="15" key="1">
    <citation type="submission" date="2020-02" db="EMBL/GenBank/DDBJ databases">
        <authorList>
            <person name="Meier V. D."/>
        </authorList>
    </citation>
    <scope>NUCLEOTIDE SEQUENCE</scope>
    <source>
        <strain evidence="15">AVDCRST_MAG39</strain>
    </source>
</reference>
<dbReference type="FunFam" id="3.90.580.10:FF:000001">
    <property type="entry name" value="DNA primase"/>
    <property type="match status" value="1"/>
</dbReference>
<comment type="similarity">
    <text evidence="12">Belongs to the DnaG primase family.</text>
</comment>
<dbReference type="CDD" id="cd03364">
    <property type="entry name" value="TOPRIM_DnaG_primases"/>
    <property type="match status" value="1"/>
</dbReference>
<keyword evidence="3 12" id="KW-0808">Transferase</keyword>
<evidence type="ECO:0000256" key="3">
    <source>
        <dbReference type="ARBA" id="ARBA00022679"/>
    </source>
</evidence>